<evidence type="ECO:0000313" key="2">
    <source>
        <dbReference type="Proteomes" id="UP000190064"/>
    </source>
</evidence>
<sequence length="86" mass="9454">MFHFIAGEAGFNIVVLAYLRAAMMKQKKPAAKAEVVCRNKKQMQDAGGEIPCRVCLTQGAPCAAMTQQLFSGKAELVECELIKHHF</sequence>
<gene>
    <name evidence="1" type="ORF">BTA35_0204270</name>
</gene>
<evidence type="ECO:0000313" key="1">
    <source>
        <dbReference type="EMBL" id="OOV88701.1"/>
    </source>
</evidence>
<accession>A0A1T1HFT1</accession>
<name>A0A1T1HFT1_OCELI</name>
<comment type="caution">
    <text evidence="1">The sequence shown here is derived from an EMBL/GenBank/DDBJ whole genome shotgun (WGS) entry which is preliminary data.</text>
</comment>
<reference evidence="1" key="1">
    <citation type="submission" date="2017-02" db="EMBL/GenBank/DDBJ databases">
        <title>Draft Genome Sequence of the Salt Water Bacterium Oceanospirillum linum ATCC 11336.</title>
        <authorList>
            <person name="Trachtenberg A.M."/>
            <person name="Carney J.G."/>
            <person name="Linnane J.D."/>
            <person name="Rheaume B.A."/>
            <person name="Pitts N.L."/>
            <person name="Mykles D.L."/>
            <person name="Maclea K.S."/>
        </authorList>
    </citation>
    <scope>NUCLEOTIDE SEQUENCE [LARGE SCALE GENOMIC DNA]</scope>
    <source>
        <strain evidence="1">ATCC 11336</strain>
    </source>
</reference>
<dbReference type="Proteomes" id="UP000190064">
    <property type="component" value="Unassembled WGS sequence"/>
</dbReference>
<dbReference type="EMBL" id="MTSD02000001">
    <property type="protein sequence ID" value="OOV88701.1"/>
    <property type="molecule type" value="Genomic_DNA"/>
</dbReference>
<dbReference type="AlphaFoldDB" id="A0A1T1HFT1"/>
<protein>
    <submittedName>
        <fullName evidence="1">Uncharacterized protein</fullName>
    </submittedName>
</protein>
<proteinExistence type="predicted"/>
<keyword evidence="2" id="KW-1185">Reference proteome</keyword>
<organism evidence="1 2">
    <name type="scientific">Oceanospirillum linum</name>
    <dbReference type="NCBI Taxonomy" id="966"/>
    <lineage>
        <taxon>Bacteria</taxon>
        <taxon>Pseudomonadati</taxon>
        <taxon>Pseudomonadota</taxon>
        <taxon>Gammaproteobacteria</taxon>
        <taxon>Oceanospirillales</taxon>
        <taxon>Oceanospirillaceae</taxon>
        <taxon>Oceanospirillum</taxon>
    </lineage>
</organism>